<dbReference type="GO" id="GO:0003676">
    <property type="term" value="F:nucleic acid binding"/>
    <property type="evidence" value="ECO:0007669"/>
    <property type="project" value="InterPro"/>
</dbReference>
<dbReference type="STRING" id="418702.BJN45_08930"/>
<organism evidence="2 3">
    <name type="scientific">Azonexus hydrophilus</name>
    <dbReference type="NCBI Taxonomy" id="418702"/>
    <lineage>
        <taxon>Bacteria</taxon>
        <taxon>Pseudomonadati</taxon>
        <taxon>Pseudomonadota</taxon>
        <taxon>Betaproteobacteria</taxon>
        <taxon>Rhodocyclales</taxon>
        <taxon>Azonexaceae</taxon>
        <taxon>Azonexus</taxon>
    </lineage>
</organism>
<keyword evidence="3" id="KW-1185">Reference proteome</keyword>
<dbReference type="Proteomes" id="UP000187526">
    <property type="component" value="Unassembled WGS sequence"/>
</dbReference>
<evidence type="ECO:0000259" key="1">
    <source>
        <dbReference type="Pfam" id="PF14088"/>
    </source>
</evidence>
<accession>A0A1R1I5R1</accession>
<dbReference type="EMBL" id="MTHD01000003">
    <property type="protein sequence ID" value="OMG53980.1"/>
    <property type="molecule type" value="Genomic_DNA"/>
</dbReference>
<protein>
    <recommendedName>
        <fullName evidence="1">DUF4268 domain-containing protein</fullName>
    </recommendedName>
</protein>
<dbReference type="InterPro" id="IPR025364">
    <property type="entry name" value="DUF4268"/>
</dbReference>
<gene>
    <name evidence="2" type="ORF">BJN45_08930</name>
</gene>
<name>A0A1R1I5R1_9RHOO</name>
<dbReference type="InterPro" id="IPR011856">
    <property type="entry name" value="tRNA_endonuc-like_dom_sf"/>
</dbReference>
<reference evidence="2 3" key="1">
    <citation type="submission" date="2016-10" db="EMBL/GenBank/DDBJ databases">
        <title>Alkaliphiles isolated from bioreactors.</title>
        <authorList>
            <person name="Salah Z."/>
            <person name="Rout S.P."/>
            <person name="Humphreys P.N."/>
        </authorList>
    </citation>
    <scope>NUCLEOTIDE SEQUENCE [LARGE SCALE GENOMIC DNA]</scope>
    <source>
        <strain evidence="2 3">ZS02</strain>
    </source>
</reference>
<evidence type="ECO:0000313" key="2">
    <source>
        <dbReference type="EMBL" id="OMG53980.1"/>
    </source>
</evidence>
<comment type="caution">
    <text evidence="2">The sequence shown here is derived from an EMBL/GenBank/DDBJ whole genome shotgun (WGS) entry which is preliminary data.</text>
</comment>
<proteinExistence type="predicted"/>
<dbReference type="AlphaFoldDB" id="A0A1R1I5R1"/>
<dbReference type="Pfam" id="PF14088">
    <property type="entry name" value="DUF4268"/>
    <property type="match status" value="1"/>
</dbReference>
<sequence>MKLGKLKKIDLREYWKHEALDFTRWLALPENLEELGNEIGVDITLIQTEAGVGRFSADILAQEETTGRKIVIENQLETTDHSHLGQILTYAAGIEAEYIVWIVREARDEHKQAVDWLNEHTDEKINFFLIRIELWQIGDSNPAPKFVVVSRPNDWTKSIRGTANEQTALSETKLMQLDFWQQLHDFAVNQKPPLRLRTPRAQHWYDVAIGRSDCHVALTALITENQIGCEIYIPNSKALFHSLHSNQVAIETALGLSGLLWQELPERKASRIRAFLPFDFARQPREVAFRWLFETTLKFKAVFAKPWPLASTDGQPGNI</sequence>
<dbReference type="Gene3D" id="3.40.1350.10">
    <property type="match status" value="1"/>
</dbReference>
<evidence type="ECO:0000313" key="3">
    <source>
        <dbReference type="Proteomes" id="UP000187526"/>
    </source>
</evidence>
<feature type="domain" description="DUF4268" evidence="1">
    <location>
        <begin position="176"/>
        <end position="305"/>
    </location>
</feature>